<dbReference type="Gene3D" id="3.90.650.10">
    <property type="entry name" value="PurM-like C-terminal domain"/>
    <property type="match status" value="1"/>
</dbReference>
<dbReference type="InterPro" id="IPR036676">
    <property type="entry name" value="PurM-like_C_sf"/>
</dbReference>
<reference evidence="2 3" key="1">
    <citation type="journal article" date="2018" name="Syst. Appl. Microbiol.">
        <title>A new symbiotic nanoarchaeote (Candidatus Nanoclepta minutus) and its host (Zestosphaera tikiterensis gen. nov., sp. nov.) from a New Zealand hot spring.</title>
        <authorList>
            <person name="St John E."/>
            <person name="Liu Y."/>
            <person name="Podar M."/>
            <person name="Stott M.B."/>
            <person name="Meneghin J."/>
            <person name="Chen Z."/>
            <person name="Lagutin K."/>
            <person name="Mitchell K."/>
            <person name="Reysenbach A.L."/>
        </authorList>
    </citation>
    <scope>NUCLEOTIDE SEQUENCE [LARGE SCALE GENOMIC DNA]</scope>
    <source>
        <strain evidence="2">NZ3</strain>
    </source>
</reference>
<proteinExistence type="predicted"/>
<dbReference type="GO" id="GO:0009228">
    <property type="term" value="P:thiamine biosynthetic process"/>
    <property type="evidence" value="ECO:0007669"/>
    <property type="project" value="InterPro"/>
</dbReference>
<comment type="caution">
    <text evidence="2">The sequence shown here is derived from an EMBL/GenBank/DDBJ whole genome shotgun (WGS) entry which is preliminary data.</text>
</comment>
<gene>
    <name evidence="2" type="ORF">B7O98_09105</name>
</gene>
<evidence type="ECO:0000313" key="3">
    <source>
        <dbReference type="Proteomes" id="UP000244093"/>
    </source>
</evidence>
<dbReference type="PANTHER" id="PTHR30270:SF0">
    <property type="entry name" value="THIAMINE-MONOPHOSPHATE KINASE"/>
    <property type="match status" value="1"/>
</dbReference>
<name>A0A2R7Y2H0_9CREN</name>
<sequence>MTSIEEVIKKLSRNVRRHPESLLPGFEDAGGVKLAGGYTVIKVDGFAASRALYPWCSLSDLGFRAVTAAVSDVIAKGCKPYIYAVSIGVKPNRSEDVERITEGVEEAVEFYGGYVENYDTNVGEDTWIDVFILAECDLKPIQRRSKVGNLLILPKKVGLSFLALSEYSKGKVPESIEVRKFSCRPEAEPHLLKLALEMRHCINGSIDISDTLYEALQQLTEPGGVLTTEDPSEALHPLALDYARVEGVPKALALIASNEEYIPIYSVKDCCVDDFKEVLRSLGYQPTVLGVVIGSNEILLRGVQVKKVIWDYSSGSVKIQ</sequence>
<dbReference type="Gene3D" id="3.30.1330.10">
    <property type="entry name" value="PurM-like, N-terminal domain"/>
    <property type="match status" value="1"/>
</dbReference>
<organism evidence="2 3">
    <name type="scientific">Zestosphaera tikiterensis</name>
    <dbReference type="NCBI Taxonomy" id="1973259"/>
    <lineage>
        <taxon>Archaea</taxon>
        <taxon>Thermoproteota</taxon>
        <taxon>Thermoprotei</taxon>
        <taxon>Desulfurococcales</taxon>
        <taxon>Desulfurococcaceae</taxon>
        <taxon>Zestosphaera</taxon>
    </lineage>
</organism>
<protein>
    <recommendedName>
        <fullName evidence="1">PurM-like N-terminal domain-containing protein</fullName>
    </recommendedName>
</protein>
<accession>A0A2R7Y2H0</accession>
<dbReference type="EMBL" id="NBVN01000009">
    <property type="protein sequence ID" value="PUA31537.1"/>
    <property type="molecule type" value="Genomic_DNA"/>
</dbReference>
<dbReference type="SUPFAM" id="SSF55326">
    <property type="entry name" value="PurM N-terminal domain-like"/>
    <property type="match status" value="1"/>
</dbReference>
<evidence type="ECO:0000259" key="1">
    <source>
        <dbReference type="Pfam" id="PF00586"/>
    </source>
</evidence>
<dbReference type="Pfam" id="PF00586">
    <property type="entry name" value="AIRS"/>
    <property type="match status" value="1"/>
</dbReference>
<dbReference type="GO" id="GO:0009030">
    <property type="term" value="F:thiamine-phosphate kinase activity"/>
    <property type="evidence" value="ECO:0007669"/>
    <property type="project" value="InterPro"/>
</dbReference>
<feature type="domain" description="PurM-like N-terminal" evidence="1">
    <location>
        <begin position="27"/>
        <end position="126"/>
    </location>
</feature>
<dbReference type="Proteomes" id="UP000244093">
    <property type="component" value="Unassembled WGS sequence"/>
</dbReference>
<dbReference type="InterPro" id="IPR036921">
    <property type="entry name" value="PurM-like_N_sf"/>
</dbReference>
<dbReference type="InterPro" id="IPR016188">
    <property type="entry name" value="PurM-like_N"/>
</dbReference>
<dbReference type="AlphaFoldDB" id="A0A2R7Y2H0"/>
<dbReference type="InterPro" id="IPR006283">
    <property type="entry name" value="ThiL-like"/>
</dbReference>
<dbReference type="PANTHER" id="PTHR30270">
    <property type="entry name" value="THIAMINE-MONOPHOSPHATE KINASE"/>
    <property type="match status" value="1"/>
</dbReference>
<dbReference type="SUPFAM" id="SSF56042">
    <property type="entry name" value="PurM C-terminal domain-like"/>
    <property type="match status" value="1"/>
</dbReference>
<evidence type="ECO:0000313" key="2">
    <source>
        <dbReference type="EMBL" id="PUA31537.1"/>
    </source>
</evidence>